<dbReference type="GO" id="GO:0032299">
    <property type="term" value="C:ribonuclease H2 complex"/>
    <property type="evidence" value="ECO:0007669"/>
    <property type="project" value="InterPro"/>
</dbReference>
<evidence type="ECO:0000313" key="4">
    <source>
        <dbReference type="Proteomes" id="UP000308199"/>
    </source>
</evidence>
<feature type="region of interest" description="Disordered" evidence="1">
    <location>
        <begin position="243"/>
        <end position="270"/>
    </location>
</feature>
<name>A0A4S4KVS9_9AGAM</name>
<dbReference type="Pfam" id="PF09468">
    <property type="entry name" value="RNase_H2-Ydr279"/>
    <property type="match status" value="1"/>
</dbReference>
<proteinExistence type="predicted"/>
<comment type="caution">
    <text evidence="3">The sequence shown here is derived from an EMBL/GenBank/DDBJ whole genome shotgun (WGS) entry which is preliminary data.</text>
</comment>
<dbReference type="PANTHER" id="PTHR13383">
    <property type="entry name" value="RIBONUCLEASE H2 SUBUNIT B"/>
    <property type="match status" value="1"/>
</dbReference>
<dbReference type="InterPro" id="IPR019024">
    <property type="entry name" value="RNase_H2_suB_wHTH"/>
</dbReference>
<gene>
    <name evidence="3" type="ORF">EW145_g6686</name>
</gene>
<dbReference type="AlphaFoldDB" id="A0A4S4KVS9"/>
<evidence type="ECO:0000259" key="2">
    <source>
        <dbReference type="Pfam" id="PF09468"/>
    </source>
</evidence>
<dbReference type="EMBL" id="SGPK01000535">
    <property type="protein sequence ID" value="THH02926.1"/>
    <property type="molecule type" value="Genomic_DNA"/>
</dbReference>
<evidence type="ECO:0000313" key="3">
    <source>
        <dbReference type="EMBL" id="THH02926.1"/>
    </source>
</evidence>
<accession>A0A4S4KVS9</accession>
<dbReference type="InterPro" id="IPR040456">
    <property type="entry name" value="RNase_H2_suB"/>
</dbReference>
<keyword evidence="4" id="KW-1185">Reference proteome</keyword>
<dbReference type="Gene3D" id="1.10.20.120">
    <property type="match status" value="1"/>
</dbReference>
<organism evidence="3 4">
    <name type="scientific">Phellinidium pouzarii</name>
    <dbReference type="NCBI Taxonomy" id="167371"/>
    <lineage>
        <taxon>Eukaryota</taxon>
        <taxon>Fungi</taxon>
        <taxon>Dikarya</taxon>
        <taxon>Basidiomycota</taxon>
        <taxon>Agaricomycotina</taxon>
        <taxon>Agaricomycetes</taxon>
        <taxon>Hymenochaetales</taxon>
        <taxon>Hymenochaetaceae</taxon>
        <taxon>Phellinidium</taxon>
    </lineage>
</organism>
<dbReference type="PANTHER" id="PTHR13383:SF11">
    <property type="entry name" value="RIBONUCLEASE H2 SUBUNIT B"/>
    <property type="match status" value="1"/>
</dbReference>
<protein>
    <recommendedName>
        <fullName evidence="2">Ribonuclease H2 subunit B wHTH domain-containing protein</fullName>
    </recommendedName>
</protein>
<evidence type="ECO:0000256" key="1">
    <source>
        <dbReference type="SAM" id="MobiDB-lite"/>
    </source>
</evidence>
<dbReference type="GO" id="GO:0006401">
    <property type="term" value="P:RNA catabolic process"/>
    <property type="evidence" value="ECO:0007669"/>
    <property type="project" value="TreeGrafter"/>
</dbReference>
<dbReference type="OrthoDB" id="29098at2759"/>
<feature type="domain" description="Ribonuclease H2 subunit B wHTH" evidence="2">
    <location>
        <begin position="93"/>
        <end position="206"/>
    </location>
</feature>
<dbReference type="GO" id="GO:0005654">
    <property type="term" value="C:nucleoplasm"/>
    <property type="evidence" value="ECO:0007669"/>
    <property type="project" value="TreeGrafter"/>
</dbReference>
<reference evidence="3 4" key="1">
    <citation type="submission" date="2019-02" db="EMBL/GenBank/DDBJ databases">
        <title>Genome sequencing of the rare red list fungi Phellinidium pouzarii.</title>
        <authorList>
            <person name="Buettner E."/>
            <person name="Kellner H."/>
        </authorList>
    </citation>
    <scope>NUCLEOTIDE SEQUENCE [LARGE SCALE GENOMIC DNA]</scope>
    <source>
        <strain evidence="3 4">DSM 108285</strain>
    </source>
</reference>
<dbReference type="Proteomes" id="UP000308199">
    <property type="component" value="Unassembled WGS sequence"/>
</dbReference>
<sequence>MNVLTRFRWKLAAYDSRGLSVSALTILEGCISGTPLLSSWQDGSLGNFRTLDGIFEDAATKLAKVDIRDGTDEEASVSAYLSTAAVLGKLPCVGEAMRFVCEVKGGSQPTYDNPSVNYCSFFGLTDIASDLVVYRYSQPKFIEYLIKKATRLSHNGIVDKSLTLERELAKDGLMDDGKEELLQSGRLKLACDLISQYVPPDIHEELLSKFNFSALTAHTDALQAVSVYQTATANGVTQKLLEEQEQERDGKKRKASMQTSRGVEKLKKASVKGMAKLSTFFQKGPKT</sequence>